<dbReference type="AlphaFoldDB" id="A0A9W6XXL4"/>
<dbReference type="GO" id="GO:0005739">
    <property type="term" value="C:mitochondrion"/>
    <property type="evidence" value="ECO:0007669"/>
    <property type="project" value="UniProtKB-SubCell"/>
</dbReference>
<feature type="repeat" description="TPR" evidence="5">
    <location>
        <begin position="415"/>
        <end position="448"/>
    </location>
</feature>
<dbReference type="InterPro" id="IPR044624">
    <property type="entry name" value="Mbb1-like"/>
</dbReference>
<feature type="region of interest" description="Disordered" evidence="6">
    <location>
        <begin position="691"/>
        <end position="711"/>
    </location>
</feature>
<organism evidence="8 9">
    <name type="scientific">Phytophthora fragariaefolia</name>
    <dbReference type="NCBI Taxonomy" id="1490495"/>
    <lineage>
        <taxon>Eukaryota</taxon>
        <taxon>Sar</taxon>
        <taxon>Stramenopiles</taxon>
        <taxon>Oomycota</taxon>
        <taxon>Peronosporomycetes</taxon>
        <taxon>Peronosporales</taxon>
        <taxon>Peronosporaceae</taxon>
        <taxon>Phytophthora</taxon>
    </lineage>
</organism>
<feature type="repeat" description="TPR" evidence="5">
    <location>
        <begin position="279"/>
        <end position="312"/>
    </location>
</feature>
<evidence type="ECO:0000313" key="9">
    <source>
        <dbReference type="Proteomes" id="UP001165121"/>
    </source>
</evidence>
<dbReference type="InterPro" id="IPR007667">
    <property type="entry name" value="Hypoxia_induced_domain"/>
</dbReference>
<keyword evidence="5" id="KW-0802">TPR repeat</keyword>
<evidence type="ECO:0000256" key="4">
    <source>
        <dbReference type="ARBA" id="ARBA00023136"/>
    </source>
</evidence>
<accession>A0A9W6XXL4</accession>
<dbReference type="Gene3D" id="1.25.40.10">
    <property type="entry name" value="Tetratricopeptide repeat domain"/>
    <property type="match status" value="3"/>
</dbReference>
<sequence length="711" mass="80723">MDALYEGQDYSRQVEKKFSELSGKTPWEPDIKYLEGVKSRWQGPEPTLNELVREDVPTARNLFRNVLQRRYPKDMGMWNKWGVMEWKAGNYGLARMIFSKASRISFDAELWTSWASMELEAKNMQEAKRIFKVILATDPHNPMAGLGMALWEAQAGHPDEARERFQELLEQHPKDVLIMQAYGVFEAKSQHVGLARSIFQNAVSHPRATGQVWHAWAKAEYDAGLYKNALAVISTAFERFPTHKWLILLGAMAHFKLGDVYEARRAYRRLIDGGLYVEASAYNSYAKMEEELGNEDAAVGLYIEALEQYPDHVPSMMSLAVLYKKRNRMRNARKVFENALHNLQHTGPVLHAFGGFEEQHGELDNARELYDEATNVQPTAIESWRALARVEARLGNYEAARSVLTLASQHVPNDAPLLIELAKIEQRNRRFPSARAALEKALKIDPSDASVWNLRALLELPLDPERAKTIVENALSAVPEYEKTSWSILMCTYGRTFAALEDFQQAVAAFQRSFKLRPKNWETHLIYADSVLTPNEAWSEAVKHYTAARKLLPRTDRRRVNVERKLRAAEAMAKAKQYKHAVTVELAAEDIDVMPADRDSAEPPRVYAVGDFSWMEDERYGGKKSLWTRVKEDPLVPLGCAVTTAVLLGGLMTFQRGQSKLGNKFMQARVVAQTATVFALAGGAALAAGEKQEKKKQSYEDRMEIKLREDK</sequence>
<evidence type="ECO:0000256" key="2">
    <source>
        <dbReference type="ARBA" id="ARBA00022692"/>
    </source>
</evidence>
<dbReference type="PROSITE" id="PS51503">
    <property type="entry name" value="HIG1"/>
    <property type="match status" value="1"/>
</dbReference>
<dbReference type="GO" id="GO:0006397">
    <property type="term" value="P:mRNA processing"/>
    <property type="evidence" value="ECO:0007669"/>
    <property type="project" value="InterPro"/>
</dbReference>
<comment type="subcellular location">
    <subcellularLocation>
        <location evidence="1">Mitochondrion</location>
    </subcellularLocation>
</comment>
<dbReference type="OrthoDB" id="541719at2759"/>
<dbReference type="InterPro" id="IPR003107">
    <property type="entry name" value="HAT"/>
</dbReference>
<dbReference type="InterPro" id="IPR019734">
    <property type="entry name" value="TPR_rpt"/>
</dbReference>
<feature type="domain" description="HIG1" evidence="7">
    <location>
        <begin position="605"/>
        <end position="698"/>
    </location>
</feature>
<dbReference type="EMBL" id="BSXT01002148">
    <property type="protein sequence ID" value="GMF47385.1"/>
    <property type="molecule type" value="Genomic_DNA"/>
</dbReference>
<protein>
    <submittedName>
        <fullName evidence="8">Unnamed protein product</fullName>
    </submittedName>
</protein>
<dbReference type="SMART" id="SM00028">
    <property type="entry name" value="TPR"/>
    <property type="match status" value="9"/>
</dbReference>
<dbReference type="Pfam" id="PF04588">
    <property type="entry name" value="HIG_1_N"/>
    <property type="match status" value="1"/>
</dbReference>
<dbReference type="SUPFAM" id="SSF48452">
    <property type="entry name" value="TPR-like"/>
    <property type="match status" value="2"/>
</dbReference>
<dbReference type="Pfam" id="PF13432">
    <property type="entry name" value="TPR_16"/>
    <property type="match status" value="2"/>
</dbReference>
<dbReference type="Gene3D" id="6.10.140.1320">
    <property type="match status" value="1"/>
</dbReference>
<feature type="repeat" description="TPR" evidence="5">
    <location>
        <begin position="487"/>
        <end position="520"/>
    </location>
</feature>
<evidence type="ECO:0000256" key="1">
    <source>
        <dbReference type="ARBA" id="ARBA00004173"/>
    </source>
</evidence>
<dbReference type="SMART" id="SM00386">
    <property type="entry name" value="HAT"/>
    <property type="match status" value="9"/>
</dbReference>
<evidence type="ECO:0000313" key="8">
    <source>
        <dbReference type="EMBL" id="GMF47385.1"/>
    </source>
</evidence>
<comment type="caution">
    <text evidence="8">The sequence shown here is derived from an EMBL/GenBank/DDBJ whole genome shotgun (WGS) entry which is preliminary data.</text>
</comment>
<dbReference type="PANTHER" id="PTHR44917:SF1">
    <property type="entry name" value="PROTEIN HIGH CHLOROPHYLL FLUORESCENT 107"/>
    <property type="match status" value="1"/>
</dbReference>
<keyword evidence="3" id="KW-1133">Transmembrane helix</keyword>
<proteinExistence type="predicted"/>
<dbReference type="InterPro" id="IPR011990">
    <property type="entry name" value="TPR-like_helical_dom_sf"/>
</dbReference>
<dbReference type="GO" id="GO:0003729">
    <property type="term" value="F:mRNA binding"/>
    <property type="evidence" value="ECO:0007669"/>
    <property type="project" value="InterPro"/>
</dbReference>
<evidence type="ECO:0000259" key="7">
    <source>
        <dbReference type="PROSITE" id="PS51503"/>
    </source>
</evidence>
<keyword evidence="4" id="KW-0472">Membrane</keyword>
<evidence type="ECO:0000256" key="5">
    <source>
        <dbReference type="PROSITE-ProRule" id="PRU00339"/>
    </source>
</evidence>
<keyword evidence="2" id="KW-0812">Transmembrane</keyword>
<dbReference type="PROSITE" id="PS50005">
    <property type="entry name" value="TPR"/>
    <property type="match status" value="3"/>
</dbReference>
<dbReference type="PANTHER" id="PTHR44917">
    <property type="entry name" value="PROTEIN HIGH CHLOROPHYLL FLUORESCENT 107"/>
    <property type="match status" value="1"/>
</dbReference>
<evidence type="ECO:0000256" key="3">
    <source>
        <dbReference type="ARBA" id="ARBA00022989"/>
    </source>
</evidence>
<dbReference type="Pfam" id="PF14559">
    <property type="entry name" value="TPR_19"/>
    <property type="match status" value="2"/>
</dbReference>
<gene>
    <name evidence="8" type="ORF">Pfra01_001786100</name>
</gene>
<reference evidence="8" key="1">
    <citation type="submission" date="2023-04" db="EMBL/GenBank/DDBJ databases">
        <title>Phytophthora fragariaefolia NBRC 109709.</title>
        <authorList>
            <person name="Ichikawa N."/>
            <person name="Sato H."/>
            <person name="Tonouchi N."/>
        </authorList>
    </citation>
    <scope>NUCLEOTIDE SEQUENCE</scope>
    <source>
        <strain evidence="8">NBRC 109709</strain>
    </source>
</reference>
<evidence type="ECO:0000256" key="6">
    <source>
        <dbReference type="SAM" id="MobiDB-lite"/>
    </source>
</evidence>
<dbReference type="Proteomes" id="UP001165121">
    <property type="component" value="Unassembled WGS sequence"/>
</dbReference>
<keyword evidence="9" id="KW-1185">Reference proteome</keyword>
<name>A0A9W6XXL4_9STRA</name>